<feature type="region of interest" description="Disordered" evidence="1">
    <location>
        <begin position="122"/>
        <end position="154"/>
    </location>
</feature>
<evidence type="ECO:0000256" key="1">
    <source>
        <dbReference type="SAM" id="MobiDB-lite"/>
    </source>
</evidence>
<reference evidence="2 3" key="1">
    <citation type="submission" date="2016-12" db="EMBL/GenBank/DDBJ databases">
        <title>The genomes of Aspergillus section Nigri reveals drivers in fungal speciation.</title>
        <authorList>
            <consortium name="DOE Joint Genome Institute"/>
            <person name="Vesth T.C."/>
            <person name="Nybo J."/>
            <person name="Theobald S."/>
            <person name="Brandl J."/>
            <person name="Frisvad J.C."/>
            <person name="Nielsen K.F."/>
            <person name="Lyhne E.K."/>
            <person name="Kogle M.E."/>
            <person name="Kuo A."/>
            <person name="Riley R."/>
            <person name="Clum A."/>
            <person name="Nolan M."/>
            <person name="Lipzen A."/>
            <person name="Salamov A."/>
            <person name="Henrissat B."/>
            <person name="Wiebenga A."/>
            <person name="De Vries R.P."/>
            <person name="Grigoriev I.V."/>
            <person name="Mortensen U.H."/>
            <person name="Andersen M.R."/>
            <person name="Baker S.E."/>
        </authorList>
    </citation>
    <scope>NUCLEOTIDE SEQUENCE [LARGE SCALE GENOMIC DNA]</scope>
    <source>
        <strain evidence="2 3">CBS 121591</strain>
    </source>
</reference>
<evidence type="ECO:0000313" key="2">
    <source>
        <dbReference type="EMBL" id="PYH78256.1"/>
    </source>
</evidence>
<name>A0A319BX30_9EURO</name>
<dbReference type="Proteomes" id="UP000248340">
    <property type="component" value="Unassembled WGS sequence"/>
</dbReference>
<keyword evidence="3" id="KW-1185">Reference proteome</keyword>
<sequence length="154" mass="17583">MTDRTGPKTSLTHSSLSCCEQNQVISSGTSVQSSFTGLSRPSCKMNGWRITSYTGSGPLSVLILRKTTVHRTPVWISQKRKTDIHRDSRGFDRIEKEKEKKKREKKKSLMRRWHAMAIAANPGNIPWSSMSPSSIRDRNPYHRLSQTRVDRNDP</sequence>
<organism evidence="2 3">
    <name type="scientific">Aspergillus uvarum CBS 121591</name>
    <dbReference type="NCBI Taxonomy" id="1448315"/>
    <lineage>
        <taxon>Eukaryota</taxon>
        <taxon>Fungi</taxon>
        <taxon>Dikarya</taxon>
        <taxon>Ascomycota</taxon>
        <taxon>Pezizomycotina</taxon>
        <taxon>Eurotiomycetes</taxon>
        <taxon>Eurotiomycetidae</taxon>
        <taxon>Eurotiales</taxon>
        <taxon>Aspergillaceae</taxon>
        <taxon>Aspergillus</taxon>
        <taxon>Aspergillus subgen. Circumdati</taxon>
    </lineage>
</organism>
<proteinExistence type="predicted"/>
<evidence type="ECO:0000313" key="3">
    <source>
        <dbReference type="Proteomes" id="UP000248340"/>
    </source>
</evidence>
<dbReference type="AlphaFoldDB" id="A0A319BX30"/>
<gene>
    <name evidence="2" type="ORF">BO82DRAFT_159388</name>
</gene>
<dbReference type="VEuPathDB" id="FungiDB:BO82DRAFT_159388"/>
<protein>
    <submittedName>
        <fullName evidence="2">Uncharacterized protein</fullName>
    </submittedName>
</protein>
<dbReference type="RefSeq" id="XP_025488456.1">
    <property type="nucleotide sequence ID" value="XM_025630242.1"/>
</dbReference>
<accession>A0A319BX30</accession>
<dbReference type="EMBL" id="KZ821731">
    <property type="protein sequence ID" value="PYH78256.1"/>
    <property type="molecule type" value="Genomic_DNA"/>
</dbReference>
<dbReference type="GeneID" id="37132983"/>